<evidence type="ECO:0008006" key="4">
    <source>
        <dbReference type="Google" id="ProtNLM"/>
    </source>
</evidence>
<comment type="caution">
    <text evidence="2">The sequence shown here is derived from an EMBL/GenBank/DDBJ whole genome shotgun (WGS) entry which is preliminary data.</text>
</comment>
<feature type="compositionally biased region" description="Polar residues" evidence="1">
    <location>
        <begin position="29"/>
        <end position="41"/>
    </location>
</feature>
<feature type="compositionally biased region" description="Basic and acidic residues" evidence="1">
    <location>
        <begin position="69"/>
        <end position="81"/>
    </location>
</feature>
<sequence length="393" mass="44695">MQCANHKIPYGIWRLRVFRQVLNTSQPIQTTRSFSSSASKNQNEDNTRPPSQNLPQSPFVTHPRRLTGRKAEIKRDPKDEGPEPLSKNPWAQALASPVRTCALTGARIPRSLMGEWGLVRKPNTEELFILPVDYLKDSLKKASATSEARTPNATPTPTPQPVSGSVMKTKSNRNLVYHMTNLISSLRALVEPLGTQRGRRPPVFRLVPFRWKHPQGPVTKREEGHMNWLDDMPQYVLRRMRRDLSTRLVNACQKSNLLGAANGVWNAIEMKEYSHSGLLEGVEKLAPIDGMENGAVILVGASQHGMDQKSHVEFPDSVELPQIQRGVPVFDLSVLLSEPELVELREKVPHFQQTALFFRPNNKAVMDLMMSLWKLKRYSTEDREMERLMKMKR</sequence>
<feature type="compositionally biased region" description="Polar residues" evidence="1">
    <location>
        <begin position="48"/>
        <end position="59"/>
    </location>
</feature>
<organism evidence="2 3">
    <name type="scientific">Penicillium angulare</name>
    <dbReference type="NCBI Taxonomy" id="116970"/>
    <lineage>
        <taxon>Eukaryota</taxon>
        <taxon>Fungi</taxon>
        <taxon>Dikarya</taxon>
        <taxon>Ascomycota</taxon>
        <taxon>Pezizomycotina</taxon>
        <taxon>Eurotiomycetes</taxon>
        <taxon>Eurotiomycetidae</taxon>
        <taxon>Eurotiales</taxon>
        <taxon>Aspergillaceae</taxon>
        <taxon>Penicillium</taxon>
    </lineage>
</organism>
<evidence type="ECO:0000313" key="3">
    <source>
        <dbReference type="Proteomes" id="UP001149165"/>
    </source>
</evidence>
<gene>
    <name evidence="2" type="ORF">N7456_000350</name>
</gene>
<proteinExistence type="predicted"/>
<dbReference type="AlphaFoldDB" id="A0A9W9GCC6"/>
<name>A0A9W9GCC6_9EURO</name>
<reference evidence="2" key="1">
    <citation type="submission" date="2022-11" db="EMBL/GenBank/DDBJ databases">
        <authorList>
            <person name="Petersen C."/>
        </authorList>
    </citation>
    <scope>NUCLEOTIDE SEQUENCE</scope>
    <source>
        <strain evidence="2">IBT 30069</strain>
    </source>
</reference>
<feature type="region of interest" description="Disordered" evidence="1">
    <location>
        <begin position="29"/>
        <end position="91"/>
    </location>
</feature>
<evidence type="ECO:0000313" key="2">
    <source>
        <dbReference type="EMBL" id="KAJ5116002.1"/>
    </source>
</evidence>
<dbReference type="Proteomes" id="UP001149165">
    <property type="component" value="Unassembled WGS sequence"/>
</dbReference>
<keyword evidence="3" id="KW-1185">Reference proteome</keyword>
<dbReference type="EMBL" id="JAPQKH010000001">
    <property type="protein sequence ID" value="KAJ5116002.1"/>
    <property type="molecule type" value="Genomic_DNA"/>
</dbReference>
<feature type="region of interest" description="Disordered" evidence="1">
    <location>
        <begin position="143"/>
        <end position="166"/>
    </location>
</feature>
<protein>
    <recommendedName>
        <fullName evidence="4">Required for respiratory growth protein 8, mitochondrial</fullName>
    </recommendedName>
</protein>
<evidence type="ECO:0000256" key="1">
    <source>
        <dbReference type="SAM" id="MobiDB-lite"/>
    </source>
</evidence>
<dbReference type="OrthoDB" id="3363286at2759"/>
<accession>A0A9W9GCC6</accession>
<reference evidence="2" key="2">
    <citation type="journal article" date="2023" name="IMA Fungus">
        <title>Comparative genomic study of the Penicillium genus elucidates a diverse pangenome and 15 lateral gene transfer events.</title>
        <authorList>
            <person name="Petersen C."/>
            <person name="Sorensen T."/>
            <person name="Nielsen M.R."/>
            <person name="Sondergaard T.E."/>
            <person name="Sorensen J.L."/>
            <person name="Fitzpatrick D.A."/>
            <person name="Frisvad J.C."/>
            <person name="Nielsen K.L."/>
        </authorList>
    </citation>
    <scope>NUCLEOTIDE SEQUENCE</scope>
    <source>
        <strain evidence="2">IBT 30069</strain>
    </source>
</reference>